<dbReference type="SUPFAM" id="SSF52467">
    <property type="entry name" value="DHS-like NAD/FAD-binding domain"/>
    <property type="match status" value="1"/>
</dbReference>
<protein>
    <submittedName>
        <fullName evidence="2">Uncharacterized protein</fullName>
    </submittedName>
</protein>
<organism evidence="2 3">
    <name type="scientific">Candidatus Eisenbergiella merdipullorum</name>
    <dbReference type="NCBI Taxonomy" id="2838553"/>
    <lineage>
        <taxon>Bacteria</taxon>
        <taxon>Bacillati</taxon>
        <taxon>Bacillota</taxon>
        <taxon>Clostridia</taxon>
        <taxon>Lachnospirales</taxon>
        <taxon>Lachnospiraceae</taxon>
        <taxon>Eisenbergiella</taxon>
    </lineage>
</organism>
<feature type="region of interest" description="Disordered" evidence="1">
    <location>
        <begin position="180"/>
        <end position="204"/>
    </location>
</feature>
<dbReference type="Proteomes" id="UP000886858">
    <property type="component" value="Unassembled WGS sequence"/>
</dbReference>
<feature type="compositionally biased region" description="Basic and acidic residues" evidence="1">
    <location>
        <begin position="184"/>
        <end position="200"/>
    </location>
</feature>
<reference evidence="2" key="1">
    <citation type="journal article" date="2021" name="PeerJ">
        <title>Extensive microbial diversity within the chicken gut microbiome revealed by metagenomics and culture.</title>
        <authorList>
            <person name="Gilroy R."/>
            <person name="Ravi A."/>
            <person name="Getino M."/>
            <person name="Pursley I."/>
            <person name="Horton D.L."/>
            <person name="Alikhan N.F."/>
            <person name="Baker D."/>
            <person name="Gharbi K."/>
            <person name="Hall N."/>
            <person name="Watson M."/>
            <person name="Adriaenssens E.M."/>
            <person name="Foster-Nyarko E."/>
            <person name="Jarju S."/>
            <person name="Secka A."/>
            <person name="Antonio M."/>
            <person name="Oren A."/>
            <person name="Chaudhuri R.R."/>
            <person name="La Ragione R."/>
            <person name="Hildebrand F."/>
            <person name="Pallen M.J."/>
        </authorList>
    </citation>
    <scope>NUCLEOTIDE SEQUENCE</scope>
    <source>
        <strain evidence="2">CHK179-7159</strain>
    </source>
</reference>
<sequence length="349" mass="38898">MRDRGVLTEVRASEPAASDPDGKLTAGPAADDLNIEEKAENTERKGQMTKELQEKLADAQMVLVGIGKEMELKSQEVFGTMKENLRYAKLLEQAEERKEADAIKQYLQLSWMKNHPDERRQAAYGQLAALLSGKNYFIVTLCTDDLILEAGLDEGRIVAPCGGFRALQCPALQCPTLQSSARKSSAEGEERTEDAARQESEAPQAEGCLYTDPAMWEGPLSRIEDGTALSEIAFPRCPKCGSVLAFNRISTPGYLEEGYLPQWKKYQKWLQGTLNHRLCILELGAGMEYPSVIRFPFERVAFFNQKAELFRVHSRLYQMPAELKGRGVSIQADPADFLLENAAQENIVS</sequence>
<evidence type="ECO:0000313" key="3">
    <source>
        <dbReference type="Proteomes" id="UP000886858"/>
    </source>
</evidence>
<evidence type="ECO:0000313" key="2">
    <source>
        <dbReference type="EMBL" id="HJA93626.1"/>
    </source>
</evidence>
<evidence type="ECO:0000256" key="1">
    <source>
        <dbReference type="SAM" id="MobiDB-lite"/>
    </source>
</evidence>
<feature type="compositionally biased region" description="Basic and acidic residues" evidence="1">
    <location>
        <begin position="35"/>
        <end position="46"/>
    </location>
</feature>
<gene>
    <name evidence="2" type="ORF">H9717_11035</name>
</gene>
<reference evidence="2" key="2">
    <citation type="submission" date="2021-04" db="EMBL/GenBank/DDBJ databases">
        <authorList>
            <person name="Gilroy R."/>
        </authorList>
    </citation>
    <scope>NUCLEOTIDE SEQUENCE</scope>
    <source>
        <strain evidence="2">CHK179-7159</strain>
    </source>
</reference>
<dbReference type="EMBL" id="DWYY01000121">
    <property type="protein sequence ID" value="HJA93626.1"/>
    <property type="molecule type" value="Genomic_DNA"/>
</dbReference>
<comment type="caution">
    <text evidence="2">The sequence shown here is derived from an EMBL/GenBank/DDBJ whole genome shotgun (WGS) entry which is preliminary data.</text>
</comment>
<dbReference type="AlphaFoldDB" id="A0A9D2I6H0"/>
<dbReference type="InterPro" id="IPR029035">
    <property type="entry name" value="DHS-like_NAD/FAD-binding_dom"/>
</dbReference>
<feature type="region of interest" description="Disordered" evidence="1">
    <location>
        <begin position="1"/>
        <end position="46"/>
    </location>
</feature>
<proteinExistence type="predicted"/>
<name>A0A9D2I6H0_9FIRM</name>
<accession>A0A9D2I6H0</accession>